<protein>
    <submittedName>
        <fullName evidence="1">Uncharacterized protein</fullName>
    </submittedName>
</protein>
<gene>
    <name evidence="1" type="ORF">ACJDTP_09240</name>
</gene>
<organism evidence="1 2">
    <name type="scientific">Candidatus Clostridium helianthi</name>
    <dbReference type="NCBI Taxonomy" id="3381660"/>
    <lineage>
        <taxon>Bacteria</taxon>
        <taxon>Bacillati</taxon>
        <taxon>Bacillota</taxon>
        <taxon>Clostridia</taxon>
        <taxon>Eubacteriales</taxon>
        <taxon>Clostridiaceae</taxon>
        <taxon>Clostridium</taxon>
    </lineage>
</organism>
<dbReference type="Proteomes" id="UP001623600">
    <property type="component" value="Unassembled WGS sequence"/>
</dbReference>
<reference evidence="1 2" key="1">
    <citation type="submission" date="2024-11" db="EMBL/GenBank/DDBJ databases">
        <authorList>
            <person name="Heng Y.C."/>
            <person name="Lim A.C.H."/>
            <person name="Lee J.K.Y."/>
            <person name="Kittelmann S."/>
        </authorList>
    </citation>
    <scope>NUCLEOTIDE SEQUENCE [LARGE SCALE GENOMIC DNA]</scope>
    <source>
        <strain evidence="1 2">WILCCON 0112</strain>
    </source>
</reference>
<sequence length="46" mass="5589">MHYGIRCEVTNELKKTSCTKPAYFVRKYKDDERIFTKKESKEKLMN</sequence>
<keyword evidence="2" id="KW-1185">Reference proteome</keyword>
<evidence type="ECO:0000313" key="1">
    <source>
        <dbReference type="EMBL" id="MFL0165249.1"/>
    </source>
</evidence>
<evidence type="ECO:0000313" key="2">
    <source>
        <dbReference type="Proteomes" id="UP001623600"/>
    </source>
</evidence>
<proteinExistence type="predicted"/>
<dbReference type="RefSeq" id="WP_406760985.1">
    <property type="nucleotide sequence ID" value="NZ_JBJIAB010000009.1"/>
</dbReference>
<comment type="caution">
    <text evidence="1">The sequence shown here is derived from an EMBL/GenBank/DDBJ whole genome shotgun (WGS) entry which is preliminary data.</text>
</comment>
<dbReference type="EMBL" id="JBJIAB010000009">
    <property type="protein sequence ID" value="MFL0165249.1"/>
    <property type="molecule type" value="Genomic_DNA"/>
</dbReference>
<name>A0ABW8S5N3_9CLOT</name>
<accession>A0ABW8S5N3</accession>